<dbReference type="AlphaFoldDB" id="A0AB32VZU0"/>
<dbReference type="Pfam" id="PF13639">
    <property type="entry name" value="zf-RING_2"/>
    <property type="match status" value="1"/>
</dbReference>
<dbReference type="Proteomes" id="UP000694886">
    <property type="component" value="Chromosome 2"/>
</dbReference>
<evidence type="ECO:0000259" key="3">
    <source>
        <dbReference type="PROSITE" id="PS50089"/>
    </source>
</evidence>
<dbReference type="PANTHER" id="PTHR47530">
    <property type="entry name" value="E3 UBIQUITIN LIGASE BIG BROTHER-RELATED"/>
    <property type="match status" value="1"/>
</dbReference>
<feature type="region of interest" description="Disordered" evidence="2">
    <location>
        <begin position="1"/>
        <end position="56"/>
    </location>
</feature>
<sequence length="304" mass="33653">MSSEPKEQEPNPNGNDNDNLNNESEHVEREEEEEEEEEDTRQSSTRTPFTNLSQVDADLALARTLQEQERAYMMLRMNNDGSDYGSWEAGSYLHDDDDDFGDPHDHDDTDGDEEEDEEEYDGTAADDDVDAFDVHAHAENGEEDYNPNVEFNPAVFSSDEAYARALQDAEEREMAARLLALAGLNDRGIVTLEDHGGNSQDTWEEVDPDELSYEELLALGEVVGTESRGLSADSIASLPSVTYKAGSSQTGSNDSCVICRVDYEDGDSLTVLSCKHSYHPECINNWLKINKVCPVCSAEVSTSG</sequence>
<dbReference type="GeneID" id="18608481"/>
<evidence type="ECO:0000256" key="1">
    <source>
        <dbReference type="PROSITE-ProRule" id="PRU00175"/>
    </source>
</evidence>
<dbReference type="Gramene" id="Tc02v2_t013310.1">
    <property type="protein sequence ID" value="Tc02v2_p013310.1"/>
    <property type="gene ID" value="Tc02v2_g013310"/>
</dbReference>
<dbReference type="InterPro" id="IPR001841">
    <property type="entry name" value="Znf_RING"/>
</dbReference>
<feature type="domain" description="RING-type" evidence="3">
    <location>
        <begin position="256"/>
        <end position="297"/>
    </location>
</feature>
<dbReference type="InterPro" id="IPR013083">
    <property type="entry name" value="Znf_RING/FYVE/PHD"/>
</dbReference>
<protein>
    <submittedName>
        <fullName evidence="5">E3 ubiquitin ligase BIG BROTHER-related isoform X2</fullName>
    </submittedName>
</protein>
<feature type="compositionally biased region" description="Polar residues" evidence="2">
    <location>
        <begin position="42"/>
        <end position="54"/>
    </location>
</feature>
<proteinExistence type="predicted"/>
<dbReference type="PROSITE" id="PS50089">
    <property type="entry name" value="ZF_RING_2"/>
    <property type="match status" value="1"/>
</dbReference>
<feature type="compositionally biased region" description="Low complexity" evidence="2">
    <location>
        <begin position="10"/>
        <end position="22"/>
    </location>
</feature>
<evidence type="ECO:0000313" key="4">
    <source>
        <dbReference type="Proteomes" id="UP000694886"/>
    </source>
</evidence>
<dbReference type="GO" id="GO:0008270">
    <property type="term" value="F:zinc ion binding"/>
    <property type="evidence" value="ECO:0007669"/>
    <property type="project" value="UniProtKB-KW"/>
</dbReference>
<keyword evidence="1" id="KW-0479">Metal-binding</keyword>
<name>A0AB32VZU0_THECC</name>
<organism evidence="4 5">
    <name type="scientific">Theobroma cacao</name>
    <name type="common">Cacao</name>
    <name type="synonym">Cocoa</name>
    <dbReference type="NCBI Taxonomy" id="3641"/>
    <lineage>
        <taxon>Eukaryota</taxon>
        <taxon>Viridiplantae</taxon>
        <taxon>Streptophyta</taxon>
        <taxon>Embryophyta</taxon>
        <taxon>Tracheophyta</taxon>
        <taxon>Spermatophyta</taxon>
        <taxon>Magnoliopsida</taxon>
        <taxon>eudicotyledons</taxon>
        <taxon>Gunneridae</taxon>
        <taxon>Pentapetalae</taxon>
        <taxon>rosids</taxon>
        <taxon>malvids</taxon>
        <taxon>Malvales</taxon>
        <taxon>Malvaceae</taxon>
        <taxon>Byttnerioideae</taxon>
        <taxon>Theobroma</taxon>
    </lineage>
</organism>
<feature type="compositionally biased region" description="Acidic residues" evidence="2">
    <location>
        <begin position="30"/>
        <end position="39"/>
    </location>
</feature>
<feature type="region of interest" description="Disordered" evidence="2">
    <location>
        <begin position="78"/>
        <end position="128"/>
    </location>
</feature>
<accession>A0AB32VZU0</accession>
<dbReference type="InterPro" id="IPR043312">
    <property type="entry name" value="AtBBR-like"/>
</dbReference>
<dbReference type="FunFam" id="3.30.40.10:FF:000417">
    <property type="entry name" value="E3 ubiquitin ligase BIG BROTHER-related"/>
    <property type="match status" value="1"/>
</dbReference>
<reference evidence="4" key="1">
    <citation type="journal article" date="1997" name="Nucleic Acids Res.">
        <title>tRNAscan-SE: a program for improved detection of transfer RNA genes in genomic sequence.</title>
        <authorList>
            <person name="Lowe T.M."/>
            <person name="Eddy S.R."/>
        </authorList>
    </citation>
    <scope>NUCLEOTIDE SEQUENCE [LARGE SCALE GENOMIC DNA]</scope>
    <source>
        <strain evidence="4">r\B97-61/B2</strain>
    </source>
</reference>
<gene>
    <name evidence="5" type="primary">LOC18608481</name>
</gene>
<feature type="compositionally biased region" description="Acidic residues" evidence="2">
    <location>
        <begin position="108"/>
        <end position="128"/>
    </location>
</feature>
<reference evidence="5" key="2">
    <citation type="submission" date="2025-08" db="UniProtKB">
        <authorList>
            <consortium name="RefSeq"/>
        </authorList>
    </citation>
    <scope>IDENTIFICATION</scope>
</reference>
<dbReference type="SMART" id="SM00184">
    <property type="entry name" value="RING"/>
    <property type="match status" value="1"/>
</dbReference>
<evidence type="ECO:0000256" key="2">
    <source>
        <dbReference type="SAM" id="MobiDB-lite"/>
    </source>
</evidence>
<dbReference type="Gene3D" id="3.30.40.10">
    <property type="entry name" value="Zinc/RING finger domain, C3HC4 (zinc finger)"/>
    <property type="match status" value="1"/>
</dbReference>
<dbReference type="RefSeq" id="XP_017971291.1">
    <property type="nucleotide sequence ID" value="XM_018115802.1"/>
</dbReference>
<dbReference type="SUPFAM" id="SSF57850">
    <property type="entry name" value="RING/U-box"/>
    <property type="match status" value="1"/>
</dbReference>
<keyword evidence="1" id="KW-0863">Zinc-finger</keyword>
<dbReference type="PANTHER" id="PTHR47530:SF4">
    <property type="entry name" value="E3 UBIQUITIN LIGASE BIG BROTHER-RELATED"/>
    <property type="match status" value="1"/>
</dbReference>
<keyword evidence="1" id="KW-0862">Zinc</keyword>
<evidence type="ECO:0000313" key="5">
    <source>
        <dbReference type="RefSeq" id="XP_017971291.1"/>
    </source>
</evidence>